<keyword evidence="2" id="KW-0479">Metal-binding</keyword>
<dbReference type="PANTHER" id="PTHR46910">
    <property type="entry name" value="TRANSCRIPTION FACTOR PDR1"/>
    <property type="match status" value="1"/>
</dbReference>
<keyword evidence="5" id="KW-0804">Transcription</keyword>
<dbReference type="InterPro" id="IPR050987">
    <property type="entry name" value="AtrR-like"/>
</dbReference>
<keyword evidence="6" id="KW-0539">Nucleus</keyword>
<sequence length="665" mass="73527">MMSPKALGAQTAQPRVQRRAGRACEYCRKKRLKCTPEQRPCFNCQLYNADCVYTERKKRGQAANGSNRSRDGGRGEQQTQENGQVQDQETRSVQMSDAGDSAVSDSVSGDKSGAEIEPAPNRVAAESPEPAPVLTPSNAMSESSHLHLDSLGTVGFSPQPTLLDPAGPPVMQAEYASLLQGLDMEVPMDFWDLDAHVHPYYTSRLQRPSPLSLDTTAPGIFSLFGDSNESTTCPRIPLGLFIGKDLRANSFIGLHSAGSTLAVCLKDCLARSQGLGSLDHIRFLFDAGPHINQSNVPGIGSSMLKELPEKQLAEFGIQGIVEHVSVVMSKMKMDRPYFENVHPIYPIVDRPLFLENWQSLYTKDISELDHIAFSALSLVVAIGILSDPCGRGLTDLEESVLKLYWQAWAFLDEVVGTPYIQSVQILLLHVILQLQMGRESFAWVICGLASRIAQSLGLHRRSPTRFNLTEQEVSLRSHLWWVTFSLDAFLSAVEGRPTSLSHTMSDHDSLPLGIGDVPSGSDGGIIVSVFHWNLKLAVIRHQYCSVVQRSETVRSRLEALVALDNTLVRWHEEVPLEIRPGQALLAPRAVHRFIGLLHLEYFLTMCTIHWAMVLSTSKNPEIRSSHESIRIQASENICVSAARSFVDVLNSFANEYEDAKLFSIT</sequence>
<dbReference type="Pfam" id="PF00172">
    <property type="entry name" value="Zn_clus"/>
    <property type="match status" value="1"/>
</dbReference>
<dbReference type="AlphaFoldDB" id="A0A9N9V2S0"/>
<dbReference type="InterPro" id="IPR001138">
    <property type="entry name" value="Zn2Cys6_DnaBD"/>
</dbReference>
<comment type="caution">
    <text evidence="9">The sequence shown here is derived from an EMBL/GenBank/DDBJ whole genome shotgun (WGS) entry which is preliminary data.</text>
</comment>
<evidence type="ECO:0000256" key="7">
    <source>
        <dbReference type="SAM" id="MobiDB-lite"/>
    </source>
</evidence>
<keyword evidence="4" id="KW-0238">DNA-binding</keyword>
<organism evidence="9 10">
    <name type="scientific">Clonostachys rhizophaga</name>
    <dbReference type="NCBI Taxonomy" id="160324"/>
    <lineage>
        <taxon>Eukaryota</taxon>
        <taxon>Fungi</taxon>
        <taxon>Dikarya</taxon>
        <taxon>Ascomycota</taxon>
        <taxon>Pezizomycotina</taxon>
        <taxon>Sordariomycetes</taxon>
        <taxon>Hypocreomycetidae</taxon>
        <taxon>Hypocreales</taxon>
        <taxon>Bionectriaceae</taxon>
        <taxon>Clonostachys</taxon>
    </lineage>
</organism>
<dbReference type="GO" id="GO:0006351">
    <property type="term" value="P:DNA-templated transcription"/>
    <property type="evidence" value="ECO:0007669"/>
    <property type="project" value="InterPro"/>
</dbReference>
<gene>
    <name evidence="9" type="ORF">CRHIZ90672A_00007838</name>
</gene>
<feature type="compositionally biased region" description="Low complexity" evidence="7">
    <location>
        <begin position="96"/>
        <end position="111"/>
    </location>
</feature>
<evidence type="ECO:0000256" key="6">
    <source>
        <dbReference type="ARBA" id="ARBA00023242"/>
    </source>
</evidence>
<dbReference type="GO" id="GO:0008270">
    <property type="term" value="F:zinc ion binding"/>
    <property type="evidence" value="ECO:0007669"/>
    <property type="project" value="InterPro"/>
</dbReference>
<name>A0A9N9V2S0_9HYPO</name>
<dbReference type="EMBL" id="CABFNQ020000451">
    <property type="protein sequence ID" value="CAH0015647.1"/>
    <property type="molecule type" value="Genomic_DNA"/>
</dbReference>
<dbReference type="PROSITE" id="PS50048">
    <property type="entry name" value="ZN2_CY6_FUNGAL_2"/>
    <property type="match status" value="1"/>
</dbReference>
<proteinExistence type="predicted"/>
<accession>A0A9N9V2S0</accession>
<dbReference type="GO" id="GO:0003677">
    <property type="term" value="F:DNA binding"/>
    <property type="evidence" value="ECO:0007669"/>
    <property type="project" value="UniProtKB-KW"/>
</dbReference>
<evidence type="ECO:0000256" key="2">
    <source>
        <dbReference type="ARBA" id="ARBA00022723"/>
    </source>
</evidence>
<dbReference type="GO" id="GO:0000981">
    <property type="term" value="F:DNA-binding transcription factor activity, RNA polymerase II-specific"/>
    <property type="evidence" value="ECO:0007669"/>
    <property type="project" value="InterPro"/>
</dbReference>
<keyword evidence="3" id="KW-0805">Transcription regulation</keyword>
<dbReference type="InterPro" id="IPR007219">
    <property type="entry name" value="XnlR_reg_dom"/>
</dbReference>
<dbReference type="PANTHER" id="PTHR46910:SF37">
    <property type="entry name" value="ZN(II)2CYS6 TRANSCRIPTION FACTOR (EUROFUNG)"/>
    <property type="match status" value="1"/>
</dbReference>
<evidence type="ECO:0000256" key="3">
    <source>
        <dbReference type="ARBA" id="ARBA00023015"/>
    </source>
</evidence>
<dbReference type="CDD" id="cd12148">
    <property type="entry name" value="fungal_TF_MHR"/>
    <property type="match status" value="1"/>
</dbReference>
<evidence type="ECO:0000256" key="1">
    <source>
        <dbReference type="ARBA" id="ARBA00004123"/>
    </source>
</evidence>
<dbReference type="Proteomes" id="UP000696573">
    <property type="component" value="Unassembled WGS sequence"/>
</dbReference>
<protein>
    <recommendedName>
        <fullName evidence="8">Zn(2)-C6 fungal-type domain-containing protein</fullName>
    </recommendedName>
</protein>
<dbReference type="SMART" id="SM00066">
    <property type="entry name" value="GAL4"/>
    <property type="match status" value="1"/>
</dbReference>
<dbReference type="Gene3D" id="4.10.240.10">
    <property type="entry name" value="Zn(2)-C6 fungal-type DNA-binding domain"/>
    <property type="match status" value="1"/>
</dbReference>
<dbReference type="OrthoDB" id="5104314at2759"/>
<feature type="domain" description="Zn(2)-C6 fungal-type" evidence="8">
    <location>
        <begin position="23"/>
        <end position="53"/>
    </location>
</feature>
<reference evidence="9" key="1">
    <citation type="submission" date="2021-10" db="EMBL/GenBank/DDBJ databases">
        <authorList>
            <person name="Piombo E."/>
        </authorList>
    </citation>
    <scope>NUCLEOTIDE SEQUENCE</scope>
</reference>
<evidence type="ECO:0000313" key="9">
    <source>
        <dbReference type="EMBL" id="CAH0015647.1"/>
    </source>
</evidence>
<feature type="compositionally biased region" description="Polar residues" evidence="7">
    <location>
        <begin position="76"/>
        <end position="95"/>
    </location>
</feature>
<dbReference type="PROSITE" id="PS00463">
    <property type="entry name" value="ZN2_CY6_FUNGAL_1"/>
    <property type="match status" value="1"/>
</dbReference>
<comment type="subcellular location">
    <subcellularLocation>
        <location evidence="1">Nucleus</location>
    </subcellularLocation>
</comment>
<dbReference type="CDD" id="cd00067">
    <property type="entry name" value="GAL4"/>
    <property type="match status" value="1"/>
</dbReference>
<dbReference type="SUPFAM" id="SSF57701">
    <property type="entry name" value="Zn2/Cys6 DNA-binding domain"/>
    <property type="match status" value="1"/>
</dbReference>
<evidence type="ECO:0000259" key="8">
    <source>
        <dbReference type="PROSITE" id="PS50048"/>
    </source>
</evidence>
<keyword evidence="10" id="KW-1185">Reference proteome</keyword>
<evidence type="ECO:0000313" key="10">
    <source>
        <dbReference type="Proteomes" id="UP000696573"/>
    </source>
</evidence>
<dbReference type="SMART" id="SM00906">
    <property type="entry name" value="Fungal_trans"/>
    <property type="match status" value="1"/>
</dbReference>
<evidence type="ECO:0000256" key="5">
    <source>
        <dbReference type="ARBA" id="ARBA00023163"/>
    </source>
</evidence>
<dbReference type="Pfam" id="PF04082">
    <property type="entry name" value="Fungal_trans"/>
    <property type="match status" value="1"/>
</dbReference>
<dbReference type="InterPro" id="IPR036864">
    <property type="entry name" value="Zn2-C6_fun-type_DNA-bd_sf"/>
</dbReference>
<dbReference type="GO" id="GO:0005634">
    <property type="term" value="C:nucleus"/>
    <property type="evidence" value="ECO:0007669"/>
    <property type="project" value="UniProtKB-SubCell"/>
</dbReference>
<feature type="region of interest" description="Disordered" evidence="7">
    <location>
        <begin position="57"/>
        <end position="144"/>
    </location>
</feature>
<evidence type="ECO:0000256" key="4">
    <source>
        <dbReference type="ARBA" id="ARBA00023125"/>
    </source>
</evidence>